<keyword evidence="2" id="KW-0460">Magnesium</keyword>
<comment type="caution">
    <text evidence="3">The sequence shown here is derived from an EMBL/GenBank/DDBJ whole genome shotgun (WGS) entry which is preliminary data.</text>
</comment>
<name>A0A1G2K655_9BACT</name>
<dbReference type="PANTHER" id="PTHR46470">
    <property type="entry name" value="N-ACYLNEURAMINATE-9-PHOSPHATASE"/>
    <property type="match status" value="1"/>
</dbReference>
<evidence type="ECO:0000313" key="3">
    <source>
        <dbReference type="EMBL" id="OGZ94929.1"/>
    </source>
</evidence>
<dbReference type="InterPro" id="IPR051400">
    <property type="entry name" value="HAD-like_hydrolase"/>
</dbReference>
<dbReference type="PANTHER" id="PTHR46470:SF3">
    <property type="entry name" value="N-ACYLNEURAMINATE-9-PHOSPHATASE"/>
    <property type="match status" value="1"/>
</dbReference>
<dbReference type="Proteomes" id="UP000177152">
    <property type="component" value="Unassembled WGS sequence"/>
</dbReference>
<organism evidence="3 4">
    <name type="scientific">Candidatus Sungbacteria bacterium RIFCSPHIGHO2_01_FULL_47_32</name>
    <dbReference type="NCBI Taxonomy" id="1802264"/>
    <lineage>
        <taxon>Bacteria</taxon>
        <taxon>Candidatus Sungiibacteriota</taxon>
    </lineage>
</organism>
<protein>
    <recommendedName>
        <fullName evidence="5">Haloacid dehalogenase</fullName>
    </recommendedName>
</protein>
<sequence>MRGQRKFCWVFDLDDTLMWTSYAYSIAFREFYDYMLKLFKYRLIELRTLGTISEKIDLELRTEVNPTLGVPYGYSRHRFPESLSRTYQMLCEKGFGRFNELVASRVRDIGYRAFDPLFYQEQGLVEGGKETLDFLQTREDELVLVTKGDDLVQKTKIEILELDRWFGDEIHIVNSKTREDFERMRQRFPEHTLISVGNSFESDIKPAIQARLYGLYIPYHTWAAEPEREPDEVNSKVFKIDRIFKIFYFVGTNELFTTPA</sequence>
<gene>
    <name evidence="3" type="ORF">A2633_03240</name>
</gene>
<evidence type="ECO:0000256" key="1">
    <source>
        <dbReference type="ARBA" id="ARBA00022801"/>
    </source>
</evidence>
<proteinExistence type="predicted"/>
<dbReference type="Gene3D" id="3.40.50.1000">
    <property type="entry name" value="HAD superfamily/HAD-like"/>
    <property type="match status" value="1"/>
</dbReference>
<accession>A0A1G2K655</accession>
<dbReference type="SUPFAM" id="SSF56784">
    <property type="entry name" value="HAD-like"/>
    <property type="match status" value="1"/>
</dbReference>
<dbReference type="EMBL" id="MHQC01000021">
    <property type="protein sequence ID" value="OGZ94929.1"/>
    <property type="molecule type" value="Genomic_DNA"/>
</dbReference>
<dbReference type="Gene3D" id="1.10.150.240">
    <property type="entry name" value="Putative phosphatase, domain 2"/>
    <property type="match status" value="1"/>
</dbReference>
<dbReference type="InterPro" id="IPR023214">
    <property type="entry name" value="HAD_sf"/>
</dbReference>
<dbReference type="InterPro" id="IPR036412">
    <property type="entry name" value="HAD-like_sf"/>
</dbReference>
<evidence type="ECO:0000313" key="4">
    <source>
        <dbReference type="Proteomes" id="UP000177152"/>
    </source>
</evidence>
<evidence type="ECO:0000256" key="2">
    <source>
        <dbReference type="ARBA" id="ARBA00022842"/>
    </source>
</evidence>
<dbReference type="AlphaFoldDB" id="A0A1G2K655"/>
<reference evidence="3 4" key="1">
    <citation type="journal article" date="2016" name="Nat. Commun.">
        <title>Thousands of microbial genomes shed light on interconnected biogeochemical processes in an aquifer system.</title>
        <authorList>
            <person name="Anantharaman K."/>
            <person name="Brown C.T."/>
            <person name="Hug L.A."/>
            <person name="Sharon I."/>
            <person name="Castelle C.J."/>
            <person name="Probst A.J."/>
            <person name="Thomas B.C."/>
            <person name="Singh A."/>
            <person name="Wilkins M.J."/>
            <person name="Karaoz U."/>
            <person name="Brodie E.L."/>
            <person name="Williams K.H."/>
            <person name="Hubbard S.S."/>
            <person name="Banfield J.F."/>
        </authorList>
    </citation>
    <scope>NUCLEOTIDE SEQUENCE [LARGE SCALE GENOMIC DNA]</scope>
</reference>
<dbReference type="GO" id="GO:0050124">
    <property type="term" value="F:N-acylneuraminate-9-phosphatase activity"/>
    <property type="evidence" value="ECO:0007669"/>
    <property type="project" value="TreeGrafter"/>
</dbReference>
<keyword evidence="1" id="KW-0378">Hydrolase</keyword>
<dbReference type="GO" id="GO:0046380">
    <property type="term" value="P:N-acetylneuraminate biosynthetic process"/>
    <property type="evidence" value="ECO:0007669"/>
    <property type="project" value="TreeGrafter"/>
</dbReference>
<evidence type="ECO:0008006" key="5">
    <source>
        <dbReference type="Google" id="ProtNLM"/>
    </source>
</evidence>
<dbReference type="InterPro" id="IPR023198">
    <property type="entry name" value="PGP-like_dom2"/>
</dbReference>